<evidence type="ECO:0000256" key="4">
    <source>
        <dbReference type="ARBA" id="ARBA00005259"/>
    </source>
</evidence>
<evidence type="ECO:0000256" key="12">
    <source>
        <dbReference type="ARBA" id="ARBA00023268"/>
    </source>
</evidence>
<name>Q2LVW3_SYNAS</name>
<dbReference type="HOGENOM" id="CLU_036590_1_2_7"/>
<comment type="pathway">
    <text evidence="2 13">Cofactor biosynthesis; riboflavin biosynthesis; 5-amino-6-(D-ribitylamino)uracil from GTP: step 2/4.</text>
</comment>
<dbReference type="PANTHER" id="PTHR38011:SF7">
    <property type="entry name" value="2,5-DIAMINO-6-RIBOSYLAMINO-4(3H)-PYRIMIDINONE 5'-PHOSPHATE REDUCTASE"/>
    <property type="match status" value="1"/>
</dbReference>
<dbReference type="InterPro" id="IPR050765">
    <property type="entry name" value="Riboflavin_Biosynth_HTPR"/>
</dbReference>
<dbReference type="eggNOG" id="COG0117">
    <property type="taxonomic scope" value="Bacteria"/>
</dbReference>
<dbReference type="OrthoDB" id="9800865at2"/>
<keyword evidence="19" id="KW-1185">Reference proteome</keyword>
<evidence type="ECO:0000256" key="14">
    <source>
        <dbReference type="PIRSR" id="PIRSR006769-1"/>
    </source>
</evidence>
<dbReference type="GO" id="GO:0008703">
    <property type="term" value="F:5-amino-6-(5-phosphoribosylamino)uracil reductase activity"/>
    <property type="evidence" value="ECO:0007669"/>
    <property type="project" value="UniProtKB-EC"/>
</dbReference>
<keyword evidence="9 13" id="KW-0862">Zinc</keyword>
<comment type="cofactor">
    <cofactor evidence="13 16">
        <name>Zn(2+)</name>
        <dbReference type="ChEBI" id="CHEBI:29105"/>
    </cofactor>
    <text evidence="13 16">Binds 1 zinc ion.</text>
</comment>
<accession>Q2LVW3</accession>
<dbReference type="Pfam" id="PF01872">
    <property type="entry name" value="RibD_C"/>
    <property type="match status" value="1"/>
</dbReference>
<evidence type="ECO:0000256" key="6">
    <source>
        <dbReference type="ARBA" id="ARBA00022619"/>
    </source>
</evidence>
<dbReference type="EC" id="1.1.1.193" evidence="13"/>
<dbReference type="NCBIfam" id="TIGR00326">
    <property type="entry name" value="eubact_ribD"/>
    <property type="match status" value="1"/>
</dbReference>
<feature type="binding site" evidence="16">
    <location>
        <position position="84"/>
    </location>
    <ligand>
        <name>Zn(2+)</name>
        <dbReference type="ChEBI" id="CHEBI:29105"/>
        <note>catalytic</note>
    </ligand>
</feature>
<dbReference type="STRING" id="56780.SYN_00578"/>
<keyword evidence="11 13" id="KW-0560">Oxidoreductase</keyword>
<feature type="binding site" evidence="15">
    <location>
        <position position="170"/>
    </location>
    <ligand>
        <name>NADP(+)</name>
        <dbReference type="ChEBI" id="CHEBI:58349"/>
    </ligand>
</feature>
<dbReference type="Gene3D" id="3.40.140.10">
    <property type="entry name" value="Cytidine Deaminase, domain 2"/>
    <property type="match status" value="1"/>
</dbReference>
<evidence type="ECO:0000256" key="13">
    <source>
        <dbReference type="PIRNR" id="PIRNR006769"/>
    </source>
</evidence>
<sequence>MNDEFYMKRALQLARKGEGWVSPNPMVGSVIVKNDRIIGEGYHRKFGEAHAEINALNGAKESAEGSTIYVSLEPCSHYGKTPPCVERLVACRPKRVVIGTTDPNPLVAGRGIGILKRNGIEVTVGVLEEVCREINESFLKFIQFRIPFVTLKYAQTLDGRIATSTGHSRWISSPPSRRFAHRLRHAHDAILVGIGTVLSDDPELTVRLVRGKNPLRIVLDSRLRIPLTARILQEQDQAKTLMVTTDHADRKKLSQLNDRGIETLILPVESSGRIDLNRLLRELGSRGIASVLVEGGSGILTALMAQDLADRLIAIIAPKISGRGIEAVGQLNITSMGKAIGLVFRKIYRKGDDLIIDSRFRRPAETSHPAPPDKPIIPLR</sequence>
<dbReference type="Pfam" id="PF00383">
    <property type="entry name" value="dCMP_cyt_deam_1"/>
    <property type="match status" value="1"/>
</dbReference>
<dbReference type="CDD" id="cd01284">
    <property type="entry name" value="Riboflavin_deaminase-reductase"/>
    <property type="match status" value="1"/>
</dbReference>
<dbReference type="KEGG" id="sat:SYN_00578"/>
<evidence type="ECO:0000256" key="7">
    <source>
        <dbReference type="ARBA" id="ARBA00022723"/>
    </source>
</evidence>
<dbReference type="eggNOG" id="COG1985">
    <property type="taxonomic scope" value="Bacteria"/>
</dbReference>
<dbReference type="GO" id="GO:0050661">
    <property type="term" value="F:NADP binding"/>
    <property type="evidence" value="ECO:0007669"/>
    <property type="project" value="InterPro"/>
</dbReference>
<feature type="binding site" evidence="15">
    <location>
        <position position="204"/>
    </location>
    <ligand>
        <name>substrate</name>
    </ligand>
</feature>
<comment type="similarity">
    <text evidence="5 13">In the C-terminal section; belongs to the HTP reductase family.</text>
</comment>
<dbReference type="FunFam" id="3.40.140.10:FF:000025">
    <property type="entry name" value="Riboflavin biosynthesis protein RibD"/>
    <property type="match status" value="1"/>
</dbReference>
<dbReference type="PANTHER" id="PTHR38011">
    <property type="entry name" value="DIHYDROFOLATE REDUCTASE FAMILY PROTEIN (AFU_ORTHOLOGUE AFUA_8G06820)"/>
    <property type="match status" value="1"/>
</dbReference>
<dbReference type="InterPro" id="IPR002125">
    <property type="entry name" value="CMP_dCMP_dom"/>
</dbReference>
<evidence type="ECO:0000259" key="17">
    <source>
        <dbReference type="PROSITE" id="PS51747"/>
    </source>
</evidence>
<dbReference type="SUPFAM" id="SSF53927">
    <property type="entry name" value="Cytidine deaminase-like"/>
    <property type="match status" value="1"/>
</dbReference>
<dbReference type="SUPFAM" id="SSF53597">
    <property type="entry name" value="Dihydrofolate reductase-like"/>
    <property type="match status" value="1"/>
</dbReference>
<dbReference type="GO" id="GO:0008270">
    <property type="term" value="F:zinc ion binding"/>
    <property type="evidence" value="ECO:0007669"/>
    <property type="project" value="InterPro"/>
</dbReference>
<feature type="domain" description="CMP/dCMP-type deaminase" evidence="17">
    <location>
        <begin position="1"/>
        <end position="123"/>
    </location>
</feature>
<dbReference type="NCBIfam" id="TIGR00227">
    <property type="entry name" value="ribD_Cterm"/>
    <property type="match status" value="1"/>
</dbReference>
<evidence type="ECO:0000313" key="19">
    <source>
        <dbReference type="Proteomes" id="UP000001933"/>
    </source>
</evidence>
<evidence type="ECO:0000256" key="15">
    <source>
        <dbReference type="PIRSR" id="PIRSR006769-2"/>
    </source>
</evidence>
<dbReference type="GO" id="GO:0008835">
    <property type="term" value="F:diaminohydroxyphosphoribosylaminopyrimidine deaminase activity"/>
    <property type="evidence" value="ECO:0007669"/>
    <property type="project" value="UniProtKB-EC"/>
</dbReference>
<dbReference type="InParanoid" id="Q2LVW3"/>
<keyword evidence="12" id="KW-0511">Multifunctional enzyme</keyword>
<feature type="active site" description="Proton donor" evidence="14">
    <location>
        <position position="52"/>
    </location>
</feature>
<dbReference type="EMBL" id="CP000252">
    <property type="protein sequence ID" value="ABC78222.1"/>
    <property type="molecule type" value="Genomic_DNA"/>
</dbReference>
<evidence type="ECO:0000256" key="9">
    <source>
        <dbReference type="ARBA" id="ARBA00022833"/>
    </source>
</evidence>
<organism evidence="18 19">
    <name type="scientific">Syntrophus aciditrophicus (strain SB)</name>
    <dbReference type="NCBI Taxonomy" id="56780"/>
    <lineage>
        <taxon>Bacteria</taxon>
        <taxon>Pseudomonadati</taxon>
        <taxon>Thermodesulfobacteriota</taxon>
        <taxon>Syntrophia</taxon>
        <taxon>Syntrophales</taxon>
        <taxon>Syntrophaceae</taxon>
        <taxon>Syntrophus</taxon>
    </lineage>
</organism>
<feature type="binding site" evidence="16">
    <location>
        <position position="75"/>
    </location>
    <ligand>
        <name>Zn(2+)</name>
        <dbReference type="ChEBI" id="CHEBI:29105"/>
        <note>catalytic</note>
    </ligand>
</feature>
<dbReference type="InterPro" id="IPR002734">
    <property type="entry name" value="RibDG_C"/>
</dbReference>
<dbReference type="InterPro" id="IPR024072">
    <property type="entry name" value="DHFR-like_dom_sf"/>
</dbReference>
<feature type="binding site" evidence="15">
    <location>
        <position position="184"/>
    </location>
    <ligand>
        <name>substrate</name>
    </ligand>
</feature>
<reference evidence="18 19" key="1">
    <citation type="journal article" date="2007" name="Proc. Natl. Acad. Sci. U.S.A.">
        <title>The genome of Syntrophus aciditrophicus: life at the thermodynamic limit of microbial growth.</title>
        <authorList>
            <person name="McInerney M.J."/>
            <person name="Rohlin L."/>
            <person name="Mouttaki H."/>
            <person name="Kim U."/>
            <person name="Krupp R.S."/>
            <person name="Rios-Hernandez L."/>
            <person name="Sieber J."/>
            <person name="Struchtemeyer C.G."/>
            <person name="Bhattacharyya A."/>
            <person name="Campbell J.W."/>
            <person name="Gunsalus R.P."/>
        </authorList>
    </citation>
    <scope>NUCLEOTIDE SEQUENCE [LARGE SCALE GENOMIC DNA]</scope>
    <source>
        <strain evidence="18 19">SB</strain>
    </source>
</reference>
<dbReference type="PROSITE" id="PS00903">
    <property type="entry name" value="CYT_DCMP_DEAMINASES_1"/>
    <property type="match status" value="1"/>
</dbReference>
<dbReference type="PROSITE" id="PS51747">
    <property type="entry name" value="CYT_DCMP_DEAMINASES_2"/>
    <property type="match status" value="1"/>
</dbReference>
<dbReference type="GO" id="GO:0009231">
    <property type="term" value="P:riboflavin biosynthetic process"/>
    <property type="evidence" value="ECO:0007669"/>
    <property type="project" value="UniProtKB-UniPathway"/>
</dbReference>
<dbReference type="InterPro" id="IPR016192">
    <property type="entry name" value="APOBEC/CMP_deaminase_Zn-bd"/>
</dbReference>
<protein>
    <recommendedName>
        <fullName evidence="13">Riboflavin biosynthesis protein RibD</fullName>
    </recommendedName>
    <domain>
        <recommendedName>
            <fullName evidence="13">Diaminohydroxyphosphoribosylaminopyrimidine deaminase</fullName>
            <shortName evidence="13">DRAP deaminase</shortName>
            <ecNumber evidence="13">3.5.4.26</ecNumber>
        </recommendedName>
        <alternativeName>
            <fullName evidence="13">Riboflavin-specific deaminase</fullName>
        </alternativeName>
    </domain>
    <domain>
        <recommendedName>
            <fullName evidence="13">5-amino-6-(5-phosphoribosylamino)uracil reductase</fullName>
            <ecNumber evidence="13">1.1.1.193</ecNumber>
        </recommendedName>
        <alternativeName>
            <fullName evidence="13">HTP reductase</fullName>
        </alternativeName>
    </domain>
</protein>
<evidence type="ECO:0000256" key="5">
    <source>
        <dbReference type="ARBA" id="ARBA00007417"/>
    </source>
</evidence>
<feature type="binding site" evidence="15">
    <location>
        <position position="207"/>
    </location>
    <ligand>
        <name>substrate</name>
    </ligand>
</feature>
<comment type="catalytic activity">
    <reaction evidence="13">
        <text>5-amino-6-(5-phospho-D-ribitylamino)uracil + NADP(+) = 5-amino-6-(5-phospho-D-ribosylamino)uracil + NADPH + H(+)</text>
        <dbReference type="Rhea" id="RHEA:17845"/>
        <dbReference type="ChEBI" id="CHEBI:15378"/>
        <dbReference type="ChEBI" id="CHEBI:57783"/>
        <dbReference type="ChEBI" id="CHEBI:58349"/>
        <dbReference type="ChEBI" id="CHEBI:58421"/>
        <dbReference type="ChEBI" id="CHEBI:58453"/>
        <dbReference type="EC" id="1.1.1.193"/>
    </reaction>
</comment>
<feature type="binding site" evidence="15">
    <location>
        <position position="196"/>
    </location>
    <ligand>
        <name>NADP(+)</name>
        <dbReference type="ChEBI" id="CHEBI:58349"/>
    </ligand>
</feature>
<keyword evidence="6 13" id="KW-0686">Riboflavin biosynthesis</keyword>
<dbReference type="PIRSF" id="PIRSF006769">
    <property type="entry name" value="RibD"/>
    <property type="match status" value="1"/>
</dbReference>
<feature type="binding site" evidence="15">
    <location>
        <position position="168"/>
    </location>
    <ligand>
        <name>substrate</name>
    </ligand>
</feature>
<feature type="binding site" evidence="15">
    <location>
        <begin position="296"/>
        <end position="302"/>
    </location>
    <ligand>
        <name>NADP(+)</name>
        <dbReference type="ChEBI" id="CHEBI:58349"/>
    </ligand>
</feature>
<gene>
    <name evidence="18" type="ORF">SYN_00578</name>
</gene>
<evidence type="ECO:0000256" key="16">
    <source>
        <dbReference type="PIRSR" id="PIRSR006769-3"/>
    </source>
</evidence>
<evidence type="ECO:0000256" key="10">
    <source>
        <dbReference type="ARBA" id="ARBA00022857"/>
    </source>
</evidence>
<evidence type="ECO:0000256" key="2">
    <source>
        <dbReference type="ARBA" id="ARBA00004882"/>
    </source>
</evidence>
<feature type="binding site" evidence="16">
    <location>
        <position position="50"/>
    </location>
    <ligand>
        <name>Zn(2+)</name>
        <dbReference type="ChEBI" id="CHEBI:29105"/>
        <note>catalytic</note>
    </ligand>
</feature>
<dbReference type="FunCoup" id="Q2LVW3">
    <property type="interactions" value="456"/>
</dbReference>
<comment type="pathway">
    <text evidence="3 13">Cofactor biosynthesis; riboflavin biosynthesis; 5-amino-6-(D-ribitylamino)uracil from GTP: step 3/4.</text>
</comment>
<evidence type="ECO:0000313" key="18">
    <source>
        <dbReference type="EMBL" id="ABC78222.1"/>
    </source>
</evidence>
<feature type="binding site" evidence="15">
    <location>
        <position position="200"/>
    </location>
    <ligand>
        <name>NADP(+)</name>
        <dbReference type="ChEBI" id="CHEBI:58349"/>
    </ligand>
</feature>
<proteinExistence type="inferred from homology"/>
<dbReference type="InterPro" id="IPR016193">
    <property type="entry name" value="Cytidine_deaminase-like"/>
</dbReference>
<keyword evidence="7 13" id="KW-0479">Metal-binding</keyword>
<comment type="function">
    <text evidence="1 13">Converts 2,5-diamino-6-(ribosylamino)-4(3h)-pyrimidinone 5'-phosphate into 5-amino-6-(ribosylamino)-2,4(1h,3h)-pyrimidinedione 5'-phosphate.</text>
</comment>
<feature type="binding site" evidence="15">
    <location>
        <position position="154"/>
    </location>
    <ligand>
        <name>NADP(+)</name>
        <dbReference type="ChEBI" id="CHEBI:58349"/>
    </ligand>
</feature>
<comment type="catalytic activity">
    <reaction evidence="13">
        <text>2,5-diamino-6-hydroxy-4-(5-phosphoribosylamino)-pyrimidine + H2O + H(+) = 5-amino-6-(5-phospho-D-ribosylamino)uracil + NH4(+)</text>
        <dbReference type="Rhea" id="RHEA:21868"/>
        <dbReference type="ChEBI" id="CHEBI:15377"/>
        <dbReference type="ChEBI" id="CHEBI:15378"/>
        <dbReference type="ChEBI" id="CHEBI:28938"/>
        <dbReference type="ChEBI" id="CHEBI:58453"/>
        <dbReference type="ChEBI" id="CHEBI:58614"/>
        <dbReference type="EC" id="3.5.4.26"/>
    </reaction>
</comment>
<dbReference type="RefSeq" id="WP_011418241.1">
    <property type="nucleotide sequence ID" value="NC_007759.1"/>
</dbReference>
<dbReference type="UniPathway" id="UPA00275">
    <property type="reaction ID" value="UER00401"/>
</dbReference>
<keyword evidence="8 13" id="KW-0378">Hydrolase</keyword>
<dbReference type="InterPro" id="IPR004794">
    <property type="entry name" value="Eubact_RibD"/>
</dbReference>
<evidence type="ECO:0000256" key="8">
    <source>
        <dbReference type="ARBA" id="ARBA00022801"/>
    </source>
</evidence>
<dbReference type="InterPro" id="IPR011549">
    <property type="entry name" value="RibD_C"/>
</dbReference>
<dbReference type="EC" id="3.5.4.26" evidence="13"/>
<dbReference type="Gene3D" id="3.40.430.10">
    <property type="entry name" value="Dihydrofolate Reductase, subunit A"/>
    <property type="match status" value="1"/>
</dbReference>
<evidence type="ECO:0000256" key="11">
    <source>
        <dbReference type="ARBA" id="ARBA00023002"/>
    </source>
</evidence>
<evidence type="ECO:0000256" key="3">
    <source>
        <dbReference type="ARBA" id="ARBA00004910"/>
    </source>
</evidence>
<feature type="binding site" evidence="15">
    <location>
        <position position="221"/>
    </location>
    <ligand>
        <name>NADP(+)</name>
        <dbReference type="ChEBI" id="CHEBI:58349"/>
    </ligand>
</feature>
<keyword evidence="10 13" id="KW-0521">NADP</keyword>
<feature type="binding site" evidence="15">
    <location>
        <position position="294"/>
    </location>
    <ligand>
        <name>substrate</name>
    </ligand>
</feature>
<comment type="similarity">
    <text evidence="4 13">In the N-terminal section; belongs to the cytidine and deoxycytidylate deaminase family.</text>
</comment>
<evidence type="ECO:0000256" key="1">
    <source>
        <dbReference type="ARBA" id="ARBA00002151"/>
    </source>
</evidence>
<dbReference type="AlphaFoldDB" id="Q2LVW3"/>
<dbReference type="Proteomes" id="UP000001933">
    <property type="component" value="Chromosome"/>
</dbReference>